<evidence type="ECO:0000313" key="2">
    <source>
        <dbReference type="EMBL" id="SEN40013.1"/>
    </source>
</evidence>
<reference evidence="3" key="1">
    <citation type="submission" date="2016-10" db="EMBL/GenBank/DDBJ databases">
        <authorList>
            <person name="Varghese N."/>
            <person name="Submissions S."/>
        </authorList>
    </citation>
    <scope>NUCLEOTIDE SEQUENCE [LARGE SCALE GENOMIC DNA]</scope>
    <source>
        <strain evidence="3">B48,IBRC-M 10115,DSM 25386,CECT 8001</strain>
    </source>
</reference>
<dbReference type="AlphaFoldDB" id="A0A1H8G7Q2"/>
<feature type="transmembrane region" description="Helical" evidence="1">
    <location>
        <begin position="331"/>
        <end position="350"/>
    </location>
</feature>
<name>A0A1H8G7Q2_9BACI</name>
<dbReference type="PRINTS" id="PR00702">
    <property type="entry name" value="ACRIFLAVINRP"/>
</dbReference>
<keyword evidence="3" id="KW-1185">Reference proteome</keyword>
<dbReference type="Gene3D" id="1.20.1640.10">
    <property type="entry name" value="Multidrug efflux transporter AcrB transmembrane domain"/>
    <property type="match status" value="2"/>
</dbReference>
<feature type="transmembrane region" description="Helical" evidence="1">
    <location>
        <begin position="357"/>
        <end position="377"/>
    </location>
</feature>
<sequence length="1027" mass="110400">MKLVNTSVKRPVGVIMIVLAIIALGVVSVRNLAVDLFPKIDLPIAVVVTSYQDAAPEDVENLISRSIEGAVSTVEGIDTLQSQSQAGSSMVMMMFKNDVDLDQALLDVREKIDQVRPMLPEQAGDPRILRFSPEAMPVMFIGVTGKDTAHLTEIANEQIVPYLERQAGVASVTVEGAKEREIQLELNPASLQQYGVNAQTIVQALNSTNRSGSVGTIEKGNQNLQLRVTGEFESVEDIGRTIIQTPTGATILLNDVATVSDTFSDTTSTALVNGEPSLVLSIMKQTDANTVEVAGNVTDSLEELEGDLSADINLATLIDTSEFITMSIDSVIQNILIGGVIAVLILLLFLKSIRATLVIGLSIPIALISTFALMYFTGQTLNVLTLGGLALGIGMMVDSSIVILENIYSYRKRGYSLVESATMGASELAPAVIASTTTTLVVFLPMVFVQGIAADLFLPLGLAVAFSLVASLVVAITLVPMLSSKLLSSAIEKDGRRYWFDKFLDWVRTKYTGGLKRVLRFRKTSVLVTVLGIAGSLALIPLIGAELMPAADQGQAQITVETESGTKSEYTLEVIEQVNEVIAEYDDVVEVSYVTVGGGGMGMGGGSSNRASYTLQLVPVTERDQSTAEIMQDMDKKMQLIAGAEITAGAQDAGLSTGNPIQIELNGPEHDVLRELAEEVVAEIATIDGVSNPESGASEGVPQMSILVDEGKAAAYGLTQEQIMSQVQMQFMGQTATRYREEGQEMNVTLIYPENERSTISDLKDVKIQTATGAVMPLDEVAEIVESQGPVSLQRQNQQPQINVTSELVGRDLGSVSEEIESHLAAMNFPEGYGYTIGGEAADMQEAFVDLAVALVFSIFLVYAVMAVQFENFLYPFIIMFALPTSVIGVLGGLFIADVPLSVPGFIGLIMLAGIVVNNSIVLVDYINILRGRGMERNEAIIEAGRSRLRPILMTTLTTVLAMIPLGLALGEGAEMQQPLAITIIFGLSVSTLFTLFLVPVIYTMFDNLTAWMTGRRRKRKKQAEEM</sequence>
<proteinExistence type="predicted"/>
<accession>A0A1H8G7Q2</accession>
<protein>
    <submittedName>
        <fullName evidence="2">Hydrophobic/amphiphilic exporter-1, HAE1 family</fullName>
    </submittedName>
</protein>
<evidence type="ECO:0000313" key="3">
    <source>
        <dbReference type="Proteomes" id="UP000198553"/>
    </source>
</evidence>
<feature type="transmembrane region" description="Helical" evidence="1">
    <location>
        <begin position="903"/>
        <end position="928"/>
    </location>
</feature>
<dbReference type="GO" id="GO:0005886">
    <property type="term" value="C:plasma membrane"/>
    <property type="evidence" value="ECO:0007669"/>
    <property type="project" value="TreeGrafter"/>
</dbReference>
<dbReference type="Gene3D" id="3.30.70.1430">
    <property type="entry name" value="Multidrug efflux transporter AcrB pore domain"/>
    <property type="match status" value="2"/>
</dbReference>
<feature type="transmembrane region" description="Helical" evidence="1">
    <location>
        <begin position="873"/>
        <end position="897"/>
    </location>
</feature>
<keyword evidence="1" id="KW-0812">Transmembrane</keyword>
<feature type="transmembrane region" description="Helical" evidence="1">
    <location>
        <begin position="12"/>
        <end position="33"/>
    </location>
</feature>
<dbReference type="InterPro" id="IPR001036">
    <property type="entry name" value="Acrflvin-R"/>
</dbReference>
<dbReference type="SUPFAM" id="SSF82866">
    <property type="entry name" value="Multidrug efflux transporter AcrB transmembrane domain"/>
    <property type="match status" value="2"/>
</dbReference>
<dbReference type="SUPFAM" id="SSF82714">
    <property type="entry name" value="Multidrug efflux transporter AcrB TolC docking domain, DN and DC subdomains"/>
    <property type="match status" value="2"/>
</dbReference>
<feature type="transmembrane region" description="Helical" evidence="1">
    <location>
        <begin position="383"/>
        <end position="407"/>
    </location>
</feature>
<dbReference type="InterPro" id="IPR027463">
    <property type="entry name" value="AcrB_DN_DC_subdom"/>
</dbReference>
<gene>
    <name evidence="2" type="ORF">SAMN05192533_112125</name>
</gene>
<dbReference type="EMBL" id="FOBW01000012">
    <property type="protein sequence ID" value="SEN40013.1"/>
    <property type="molecule type" value="Genomic_DNA"/>
</dbReference>
<keyword evidence="1" id="KW-0472">Membrane</keyword>
<dbReference type="RefSeq" id="WP_090748220.1">
    <property type="nucleotide sequence ID" value="NZ_FOBW01000012.1"/>
</dbReference>
<organism evidence="2 3">
    <name type="scientific">Mesobacillus persicus</name>
    <dbReference type="NCBI Taxonomy" id="930146"/>
    <lineage>
        <taxon>Bacteria</taxon>
        <taxon>Bacillati</taxon>
        <taxon>Bacillota</taxon>
        <taxon>Bacilli</taxon>
        <taxon>Bacillales</taxon>
        <taxon>Bacillaceae</taxon>
        <taxon>Mesobacillus</taxon>
    </lineage>
</organism>
<feature type="transmembrane region" description="Helical" evidence="1">
    <location>
        <begin position="980"/>
        <end position="1006"/>
    </location>
</feature>
<evidence type="ECO:0000256" key="1">
    <source>
        <dbReference type="SAM" id="Phobius"/>
    </source>
</evidence>
<dbReference type="Gene3D" id="3.30.70.1320">
    <property type="entry name" value="Multidrug efflux transporter AcrB pore domain like"/>
    <property type="match status" value="1"/>
</dbReference>
<feature type="transmembrane region" description="Helical" evidence="1">
    <location>
        <begin position="847"/>
        <end position="866"/>
    </location>
</feature>
<feature type="transmembrane region" description="Helical" evidence="1">
    <location>
        <begin position="456"/>
        <end position="479"/>
    </location>
</feature>
<dbReference type="Gene3D" id="3.30.2090.10">
    <property type="entry name" value="Multidrug efflux transporter AcrB TolC docking domain, DN and DC subdomains"/>
    <property type="match status" value="2"/>
</dbReference>
<dbReference type="SUPFAM" id="SSF82693">
    <property type="entry name" value="Multidrug efflux transporter AcrB pore domain, PN1, PN2, PC1 and PC2 subdomains"/>
    <property type="match status" value="3"/>
</dbReference>
<dbReference type="GO" id="GO:0042910">
    <property type="term" value="F:xenobiotic transmembrane transporter activity"/>
    <property type="evidence" value="ECO:0007669"/>
    <property type="project" value="TreeGrafter"/>
</dbReference>
<dbReference type="Pfam" id="PF00873">
    <property type="entry name" value="ACR_tran"/>
    <property type="match status" value="1"/>
</dbReference>
<dbReference type="PANTHER" id="PTHR32063:SF0">
    <property type="entry name" value="SWARMING MOTILITY PROTEIN SWRC"/>
    <property type="match status" value="1"/>
</dbReference>
<dbReference type="PANTHER" id="PTHR32063">
    <property type="match status" value="1"/>
</dbReference>
<dbReference type="Proteomes" id="UP000198553">
    <property type="component" value="Unassembled WGS sequence"/>
</dbReference>
<keyword evidence="1" id="KW-1133">Transmembrane helix</keyword>
<dbReference type="OrthoDB" id="9757876at2"/>
<dbReference type="Gene3D" id="3.30.70.1440">
    <property type="entry name" value="Multidrug efflux transporter AcrB pore domain"/>
    <property type="match status" value="1"/>
</dbReference>
<feature type="transmembrane region" description="Helical" evidence="1">
    <location>
        <begin position="949"/>
        <end position="968"/>
    </location>
</feature>
<feature type="transmembrane region" description="Helical" evidence="1">
    <location>
        <begin position="428"/>
        <end position="450"/>
    </location>
</feature>
<feature type="transmembrane region" description="Helical" evidence="1">
    <location>
        <begin position="526"/>
        <end position="545"/>
    </location>
</feature>
<dbReference type="STRING" id="930146.SAMN05192533_112125"/>